<comment type="subcellular location">
    <subcellularLocation>
        <location evidence="1">Nucleus</location>
    </subcellularLocation>
</comment>
<dbReference type="EMBL" id="JAUHHV010000011">
    <property type="protein sequence ID" value="KAK1408791.1"/>
    <property type="molecule type" value="Genomic_DNA"/>
</dbReference>
<proteinExistence type="predicted"/>
<dbReference type="GO" id="GO:0000981">
    <property type="term" value="F:DNA-binding transcription factor activity, RNA polymerase II-specific"/>
    <property type="evidence" value="ECO:0007669"/>
    <property type="project" value="TreeGrafter"/>
</dbReference>
<dbReference type="InterPro" id="IPR015660">
    <property type="entry name" value="MASH1/Ascl1a-like"/>
</dbReference>
<dbReference type="PANTHER" id="PTHR13935:SF63">
    <property type="entry name" value="BHLH DOMAIN-CONTAINING PROTEIN"/>
    <property type="match status" value="1"/>
</dbReference>
<evidence type="ECO:0000256" key="4">
    <source>
        <dbReference type="ARBA" id="ARBA00023242"/>
    </source>
</evidence>
<keyword evidence="2" id="KW-0805">Transcription regulation</keyword>
<gene>
    <name evidence="6" type="ORF">QVD17_40839</name>
</gene>
<evidence type="ECO:0000256" key="2">
    <source>
        <dbReference type="ARBA" id="ARBA00023015"/>
    </source>
</evidence>
<organism evidence="6 7">
    <name type="scientific">Tagetes erecta</name>
    <name type="common">African marigold</name>
    <dbReference type="NCBI Taxonomy" id="13708"/>
    <lineage>
        <taxon>Eukaryota</taxon>
        <taxon>Viridiplantae</taxon>
        <taxon>Streptophyta</taxon>
        <taxon>Embryophyta</taxon>
        <taxon>Tracheophyta</taxon>
        <taxon>Spermatophyta</taxon>
        <taxon>Magnoliopsida</taxon>
        <taxon>eudicotyledons</taxon>
        <taxon>Gunneridae</taxon>
        <taxon>Pentapetalae</taxon>
        <taxon>asterids</taxon>
        <taxon>campanulids</taxon>
        <taxon>Asterales</taxon>
        <taxon>Asteraceae</taxon>
        <taxon>Asteroideae</taxon>
        <taxon>Heliantheae alliance</taxon>
        <taxon>Tageteae</taxon>
        <taxon>Tagetes</taxon>
    </lineage>
</organism>
<dbReference type="InterPro" id="IPR036638">
    <property type="entry name" value="HLH_DNA-bd_sf"/>
</dbReference>
<dbReference type="GO" id="GO:0046983">
    <property type="term" value="F:protein dimerization activity"/>
    <property type="evidence" value="ECO:0007669"/>
    <property type="project" value="InterPro"/>
</dbReference>
<dbReference type="GO" id="GO:0090575">
    <property type="term" value="C:RNA polymerase II transcription regulator complex"/>
    <property type="evidence" value="ECO:0007669"/>
    <property type="project" value="TreeGrafter"/>
</dbReference>
<sequence>MRSKKKPERKIVEKNRRNHMKFLFTHLFSLIPPHIISKGGDQVADRLDTAIDYIQTMKTNLDINKNKKDKLLLTHKRSHQHMKMMDTERVSLDVQIHQITHEVDALLVTGLEKYSSFCNVVRFLDQYSTEVTLANFSSTTHSSFHIRQKKIKAEEICKRLKNLCENMNELGDDTNASFRKEEVELDLSVWDFGFEFNIWGKMLL</sequence>
<evidence type="ECO:0000256" key="3">
    <source>
        <dbReference type="ARBA" id="ARBA00023163"/>
    </source>
</evidence>
<evidence type="ECO:0000259" key="5">
    <source>
        <dbReference type="PROSITE" id="PS50888"/>
    </source>
</evidence>
<accession>A0AAD8JU92</accession>
<dbReference type="Proteomes" id="UP001229421">
    <property type="component" value="Unassembled WGS sequence"/>
</dbReference>
<dbReference type="PANTHER" id="PTHR13935">
    <property type="entry name" value="ACHAETE-SCUTE TRANSCRIPTION FACTOR-RELATED"/>
    <property type="match status" value="1"/>
</dbReference>
<reference evidence="6" key="1">
    <citation type="journal article" date="2023" name="bioRxiv">
        <title>Improved chromosome-level genome assembly for marigold (Tagetes erecta).</title>
        <authorList>
            <person name="Jiang F."/>
            <person name="Yuan L."/>
            <person name="Wang S."/>
            <person name="Wang H."/>
            <person name="Xu D."/>
            <person name="Wang A."/>
            <person name="Fan W."/>
        </authorList>
    </citation>
    <scope>NUCLEOTIDE SEQUENCE</scope>
    <source>
        <strain evidence="6">WSJ</strain>
        <tissue evidence="6">Leaf</tissue>
    </source>
</reference>
<dbReference type="GO" id="GO:0000977">
    <property type="term" value="F:RNA polymerase II transcription regulatory region sequence-specific DNA binding"/>
    <property type="evidence" value="ECO:0007669"/>
    <property type="project" value="TreeGrafter"/>
</dbReference>
<protein>
    <recommendedName>
        <fullName evidence="5">BHLH domain-containing protein</fullName>
    </recommendedName>
</protein>
<name>A0AAD8JU92_TARER</name>
<keyword evidence="4" id="KW-0539">Nucleus</keyword>
<evidence type="ECO:0000313" key="7">
    <source>
        <dbReference type="Proteomes" id="UP001229421"/>
    </source>
</evidence>
<evidence type="ECO:0000256" key="1">
    <source>
        <dbReference type="ARBA" id="ARBA00004123"/>
    </source>
</evidence>
<evidence type="ECO:0000313" key="6">
    <source>
        <dbReference type="EMBL" id="KAK1408791.1"/>
    </source>
</evidence>
<dbReference type="PROSITE" id="PS50888">
    <property type="entry name" value="BHLH"/>
    <property type="match status" value="1"/>
</dbReference>
<keyword evidence="3" id="KW-0804">Transcription</keyword>
<dbReference type="SUPFAM" id="SSF47459">
    <property type="entry name" value="HLH, helix-loop-helix DNA-binding domain"/>
    <property type="match status" value="1"/>
</dbReference>
<comment type="caution">
    <text evidence="6">The sequence shown here is derived from an EMBL/GenBank/DDBJ whole genome shotgun (WGS) entry which is preliminary data.</text>
</comment>
<dbReference type="Gene3D" id="4.10.280.10">
    <property type="entry name" value="Helix-loop-helix DNA-binding domain"/>
    <property type="match status" value="1"/>
</dbReference>
<feature type="domain" description="BHLH" evidence="5">
    <location>
        <begin position="4"/>
        <end position="57"/>
    </location>
</feature>
<keyword evidence="7" id="KW-1185">Reference proteome</keyword>
<dbReference type="AlphaFoldDB" id="A0AAD8JU92"/>
<dbReference type="InterPro" id="IPR011598">
    <property type="entry name" value="bHLH_dom"/>
</dbReference>